<dbReference type="CDD" id="cd05324">
    <property type="entry name" value="carb_red_PTCR-like_SDR_c"/>
    <property type="match status" value="1"/>
</dbReference>
<proteinExistence type="inferred from homology"/>
<accession>A0A841JGG9</accession>
<dbReference type="Pfam" id="PF00106">
    <property type="entry name" value="adh_short"/>
    <property type="match status" value="1"/>
</dbReference>
<dbReference type="InterPro" id="IPR045313">
    <property type="entry name" value="CBR1-like"/>
</dbReference>
<reference evidence="5 6" key="1">
    <citation type="submission" date="2020-08" db="EMBL/GenBank/DDBJ databases">
        <title>Genomic Encyclopedia of Type Strains, Phase IV (KMG-V): Genome sequencing to study the core and pangenomes of soil and plant-associated prokaryotes.</title>
        <authorList>
            <person name="Whitman W."/>
        </authorList>
    </citation>
    <scope>NUCLEOTIDE SEQUENCE [LARGE SCALE GENOMIC DNA]</scope>
    <source>
        <strain evidence="5 6">MP601</strain>
    </source>
</reference>
<protein>
    <submittedName>
        <fullName evidence="5">NAD(P)-dependent dehydrogenase (Short-subunit alcohol dehydrogenase family)</fullName>
    </submittedName>
</protein>
<dbReference type="GO" id="GO:0016616">
    <property type="term" value="F:oxidoreductase activity, acting on the CH-OH group of donors, NAD or NADP as acceptor"/>
    <property type="evidence" value="ECO:0007669"/>
    <property type="project" value="InterPro"/>
</dbReference>
<dbReference type="InterPro" id="IPR036291">
    <property type="entry name" value="NAD(P)-bd_dom_sf"/>
</dbReference>
<dbReference type="Proteomes" id="UP000548326">
    <property type="component" value="Unassembled WGS sequence"/>
</dbReference>
<evidence type="ECO:0000256" key="1">
    <source>
        <dbReference type="ARBA" id="ARBA00006484"/>
    </source>
</evidence>
<dbReference type="InterPro" id="IPR002347">
    <property type="entry name" value="SDR_fam"/>
</dbReference>
<dbReference type="AlphaFoldDB" id="A0A841JGG9"/>
<dbReference type="Gene3D" id="3.40.50.720">
    <property type="entry name" value="NAD(P)-binding Rossmann-like Domain"/>
    <property type="match status" value="1"/>
</dbReference>
<sequence length="241" mass="26446">MMKTVLITGANKGIGFETARQLAQFNYFVYLGSRDKKLGLEAIQKLNDLGITNVETIVIDVADIYSVRQARQELERKIGSLDILINNAAIAGDQPQNFSECKLENLRAIFDINFFGTIQTTQEFLPLLRKSSQPSIINVSSEVGSLAGHSSPNRNPGRDKFHAYGSSKTALNAFTIMLANELRDTGIMVNSVTPGHTATDINQFQGTKTVEQGAVPIVKLATQAHPDITGKFFRDEGEVAW</sequence>
<dbReference type="PANTHER" id="PTHR43490:SF99">
    <property type="entry name" value="SHORT-CHAIN DEHYDROGENASE_REDUCTASE"/>
    <property type="match status" value="1"/>
</dbReference>
<dbReference type="PROSITE" id="PS00061">
    <property type="entry name" value="ADH_SHORT"/>
    <property type="match status" value="1"/>
</dbReference>
<name>A0A841JGG9_9SPHI</name>
<dbReference type="SUPFAM" id="SSF51735">
    <property type="entry name" value="NAD(P)-binding Rossmann-fold domains"/>
    <property type="match status" value="1"/>
</dbReference>
<evidence type="ECO:0000313" key="6">
    <source>
        <dbReference type="Proteomes" id="UP000548326"/>
    </source>
</evidence>
<dbReference type="PRINTS" id="PR00081">
    <property type="entry name" value="GDHRDH"/>
</dbReference>
<dbReference type="PANTHER" id="PTHR43490">
    <property type="entry name" value="(+)-NEOMENTHOL DEHYDROGENASE"/>
    <property type="match status" value="1"/>
</dbReference>
<dbReference type="RefSeq" id="WP_221276050.1">
    <property type="nucleotide sequence ID" value="NZ_JACHCA010000007.1"/>
</dbReference>
<keyword evidence="3" id="KW-0560">Oxidoreductase</keyword>
<evidence type="ECO:0000256" key="4">
    <source>
        <dbReference type="RuleBase" id="RU000363"/>
    </source>
</evidence>
<dbReference type="EMBL" id="JACHCA010000007">
    <property type="protein sequence ID" value="MBB6128696.1"/>
    <property type="molecule type" value="Genomic_DNA"/>
</dbReference>
<comment type="similarity">
    <text evidence="1 4">Belongs to the short-chain dehydrogenases/reductases (SDR) family.</text>
</comment>
<comment type="caution">
    <text evidence="5">The sequence shown here is derived from an EMBL/GenBank/DDBJ whole genome shotgun (WGS) entry which is preliminary data.</text>
</comment>
<gene>
    <name evidence="5" type="ORF">HDF22_002819</name>
</gene>
<organism evidence="5 6">
    <name type="scientific">Mucilaginibacter lappiensis</name>
    <dbReference type="NCBI Taxonomy" id="354630"/>
    <lineage>
        <taxon>Bacteria</taxon>
        <taxon>Pseudomonadati</taxon>
        <taxon>Bacteroidota</taxon>
        <taxon>Sphingobacteriia</taxon>
        <taxon>Sphingobacteriales</taxon>
        <taxon>Sphingobacteriaceae</taxon>
        <taxon>Mucilaginibacter</taxon>
    </lineage>
</organism>
<evidence type="ECO:0000313" key="5">
    <source>
        <dbReference type="EMBL" id="MBB6128696.1"/>
    </source>
</evidence>
<dbReference type="InterPro" id="IPR020904">
    <property type="entry name" value="Sc_DH/Rdtase_CS"/>
</dbReference>
<keyword evidence="2" id="KW-0521">NADP</keyword>
<dbReference type="PRINTS" id="PR00080">
    <property type="entry name" value="SDRFAMILY"/>
</dbReference>
<evidence type="ECO:0000256" key="3">
    <source>
        <dbReference type="ARBA" id="ARBA00023002"/>
    </source>
</evidence>
<evidence type="ECO:0000256" key="2">
    <source>
        <dbReference type="ARBA" id="ARBA00022857"/>
    </source>
</evidence>